<evidence type="ECO:0008006" key="10">
    <source>
        <dbReference type="Google" id="ProtNLM"/>
    </source>
</evidence>
<keyword evidence="3" id="KW-1003">Cell membrane</keyword>
<evidence type="ECO:0000256" key="7">
    <source>
        <dbReference type="SAM" id="Phobius"/>
    </source>
</evidence>
<feature type="transmembrane region" description="Helical" evidence="7">
    <location>
        <begin position="75"/>
        <end position="94"/>
    </location>
</feature>
<reference evidence="8" key="2">
    <citation type="submission" date="2021-08" db="EMBL/GenBank/DDBJ databases">
        <authorList>
            <person name="Tani A."/>
            <person name="Ola A."/>
            <person name="Ogura Y."/>
            <person name="Katsura K."/>
            <person name="Hayashi T."/>
        </authorList>
    </citation>
    <scope>NUCLEOTIDE SEQUENCE</scope>
    <source>
        <strain evidence="8">DSM 21893</strain>
    </source>
</reference>
<dbReference type="Pfam" id="PF03601">
    <property type="entry name" value="Cons_hypoth698"/>
    <property type="match status" value="1"/>
</dbReference>
<evidence type="ECO:0000256" key="6">
    <source>
        <dbReference type="ARBA" id="ARBA00023136"/>
    </source>
</evidence>
<protein>
    <recommendedName>
        <fullName evidence="10">Sulfate exporter family transporter</fullName>
    </recommendedName>
</protein>
<comment type="caution">
    <text evidence="8">The sequence shown here is derived from an EMBL/GenBank/DDBJ whole genome shotgun (WGS) entry which is preliminary data.</text>
</comment>
<reference evidence="8" key="1">
    <citation type="journal article" date="2016" name="Front. Microbiol.">
        <title>Genome Sequence of the Piezophilic, Mesophilic Sulfate-Reducing Bacterium Desulfovibrio indicus J2T.</title>
        <authorList>
            <person name="Cao J."/>
            <person name="Maignien L."/>
            <person name="Shao Z."/>
            <person name="Alain K."/>
            <person name="Jebbar M."/>
        </authorList>
    </citation>
    <scope>NUCLEOTIDE SEQUENCE</scope>
    <source>
        <strain evidence="8">DSM 21893</strain>
    </source>
</reference>
<evidence type="ECO:0000313" key="8">
    <source>
        <dbReference type="EMBL" id="GJD40843.1"/>
    </source>
</evidence>
<feature type="transmembrane region" description="Helical" evidence="7">
    <location>
        <begin position="45"/>
        <end position="69"/>
    </location>
</feature>
<accession>A0AAV4ZB61</accession>
<evidence type="ECO:0000256" key="5">
    <source>
        <dbReference type="ARBA" id="ARBA00022989"/>
    </source>
</evidence>
<feature type="transmembrane region" description="Helical" evidence="7">
    <location>
        <begin position="231"/>
        <end position="251"/>
    </location>
</feature>
<feature type="transmembrane region" description="Helical" evidence="7">
    <location>
        <begin position="263"/>
        <end position="284"/>
    </location>
</feature>
<feature type="transmembrane region" description="Helical" evidence="7">
    <location>
        <begin position="115"/>
        <end position="133"/>
    </location>
</feature>
<feature type="transmembrane region" description="Helical" evidence="7">
    <location>
        <begin position="169"/>
        <end position="191"/>
    </location>
</feature>
<feature type="transmembrane region" description="Helical" evidence="7">
    <location>
        <begin position="305"/>
        <end position="327"/>
    </location>
</feature>
<dbReference type="GO" id="GO:0005886">
    <property type="term" value="C:plasma membrane"/>
    <property type="evidence" value="ECO:0007669"/>
    <property type="project" value="UniProtKB-SubCell"/>
</dbReference>
<dbReference type="EMBL" id="BPQF01000016">
    <property type="protein sequence ID" value="GJD40843.1"/>
    <property type="molecule type" value="Genomic_DNA"/>
</dbReference>
<evidence type="ECO:0000256" key="1">
    <source>
        <dbReference type="ARBA" id="ARBA00004651"/>
    </source>
</evidence>
<feature type="transmembrane region" description="Helical" evidence="7">
    <location>
        <begin position="364"/>
        <end position="386"/>
    </location>
</feature>
<keyword evidence="6 7" id="KW-0472">Membrane</keyword>
<dbReference type="InterPro" id="IPR018383">
    <property type="entry name" value="UPF0324_pro"/>
</dbReference>
<name>A0AAV4ZB61_9HYPH</name>
<sequence>MLEQSAYERRPEIVHARAVEPVDLLAPSPHDRCARKRLSVIRACWTWIVSRLLGIALCTGLAFISFQLVELERGVFGQPYLDALIIAILVGAAIRTAWQPASGFQPGIQFSAKPLLEFAVALLGASVSIGKIAETGPLLVSGIIAIVVISIGAGLWICQALRVPIRMAILIACGNAICGNSAIVALAPVIGADEQDVAASIAFTAILGVLLVVALPLFVPLLNLSQHQYGVLAGLTVYAVPQVIAATSPVGLVSTQVGTLVKLVRVLMLGPMVMAFMILAPRLVGGGANSTAPSVQHERIALSKVAPWFILGFLTLAALRSLELVPFSLRTPISDLAATLTVVSMGALGLGVDLRAVIRVGRQVALAVSASLAVLILISLALIAVMPNR</sequence>
<keyword evidence="9" id="KW-1185">Reference proteome</keyword>
<feature type="transmembrane region" description="Helical" evidence="7">
    <location>
        <begin position="333"/>
        <end position="352"/>
    </location>
</feature>
<dbReference type="PANTHER" id="PTHR30106:SF2">
    <property type="entry name" value="UPF0324 INNER MEMBRANE PROTEIN YEIH"/>
    <property type="match status" value="1"/>
</dbReference>
<dbReference type="AlphaFoldDB" id="A0AAV4ZB61"/>
<gene>
    <name evidence="8" type="ORF">OICFNHDK_3319</name>
</gene>
<comment type="subcellular location">
    <subcellularLocation>
        <location evidence="1">Cell membrane</location>
        <topology evidence="1">Multi-pass membrane protein</topology>
    </subcellularLocation>
</comment>
<organism evidence="8 9">
    <name type="scientific">Methylobacterium bullatum</name>
    <dbReference type="NCBI Taxonomy" id="570505"/>
    <lineage>
        <taxon>Bacteria</taxon>
        <taxon>Pseudomonadati</taxon>
        <taxon>Pseudomonadota</taxon>
        <taxon>Alphaproteobacteria</taxon>
        <taxon>Hyphomicrobiales</taxon>
        <taxon>Methylobacteriaceae</taxon>
        <taxon>Methylobacterium</taxon>
    </lineage>
</organism>
<keyword evidence="4 7" id="KW-0812">Transmembrane</keyword>
<proteinExistence type="inferred from homology"/>
<dbReference type="Proteomes" id="UP001055307">
    <property type="component" value="Unassembled WGS sequence"/>
</dbReference>
<feature type="transmembrane region" description="Helical" evidence="7">
    <location>
        <begin position="139"/>
        <end position="157"/>
    </location>
</feature>
<evidence type="ECO:0000313" key="9">
    <source>
        <dbReference type="Proteomes" id="UP001055307"/>
    </source>
</evidence>
<keyword evidence="5 7" id="KW-1133">Transmembrane helix</keyword>
<dbReference type="PANTHER" id="PTHR30106">
    <property type="entry name" value="INNER MEMBRANE PROTEIN YEIH-RELATED"/>
    <property type="match status" value="1"/>
</dbReference>
<comment type="similarity">
    <text evidence="2">Belongs to the UPF0324 family.</text>
</comment>
<feature type="transmembrane region" description="Helical" evidence="7">
    <location>
        <begin position="197"/>
        <end position="219"/>
    </location>
</feature>
<evidence type="ECO:0000256" key="2">
    <source>
        <dbReference type="ARBA" id="ARBA00007977"/>
    </source>
</evidence>
<evidence type="ECO:0000256" key="4">
    <source>
        <dbReference type="ARBA" id="ARBA00022692"/>
    </source>
</evidence>
<evidence type="ECO:0000256" key="3">
    <source>
        <dbReference type="ARBA" id="ARBA00022475"/>
    </source>
</evidence>